<name>A0A8S1Q1B7_9CILI</name>
<evidence type="ECO:0000256" key="1">
    <source>
        <dbReference type="SAM" id="MobiDB-lite"/>
    </source>
</evidence>
<evidence type="ECO:0000313" key="2">
    <source>
        <dbReference type="EMBL" id="CAD8109477.1"/>
    </source>
</evidence>
<dbReference type="Proteomes" id="UP000692954">
    <property type="component" value="Unassembled WGS sequence"/>
</dbReference>
<dbReference type="AlphaFoldDB" id="A0A8S1Q1B7"/>
<proteinExistence type="predicted"/>
<organism evidence="2 3">
    <name type="scientific">Paramecium sonneborni</name>
    <dbReference type="NCBI Taxonomy" id="65129"/>
    <lineage>
        <taxon>Eukaryota</taxon>
        <taxon>Sar</taxon>
        <taxon>Alveolata</taxon>
        <taxon>Ciliophora</taxon>
        <taxon>Intramacronucleata</taxon>
        <taxon>Oligohymenophorea</taxon>
        <taxon>Peniculida</taxon>
        <taxon>Parameciidae</taxon>
        <taxon>Paramecium</taxon>
    </lineage>
</organism>
<feature type="compositionally biased region" description="Low complexity" evidence="1">
    <location>
        <begin position="74"/>
        <end position="87"/>
    </location>
</feature>
<dbReference type="PANTHER" id="PTHR35381:SF1">
    <property type="entry name" value="EF-HAND DOMAIN-CONTAINING PROTEIN"/>
    <property type="match status" value="1"/>
</dbReference>
<reference evidence="2" key="1">
    <citation type="submission" date="2021-01" db="EMBL/GenBank/DDBJ databases">
        <authorList>
            <consortium name="Genoscope - CEA"/>
            <person name="William W."/>
        </authorList>
    </citation>
    <scope>NUCLEOTIDE SEQUENCE</scope>
</reference>
<dbReference type="EMBL" id="CAJJDN010000093">
    <property type="protein sequence ID" value="CAD8109477.1"/>
    <property type="molecule type" value="Genomic_DNA"/>
</dbReference>
<protein>
    <submittedName>
        <fullName evidence="2">Uncharacterized protein</fullName>
    </submittedName>
</protein>
<comment type="caution">
    <text evidence="2">The sequence shown here is derived from an EMBL/GenBank/DDBJ whole genome shotgun (WGS) entry which is preliminary data.</text>
</comment>
<accession>A0A8S1Q1B7</accession>
<sequence length="268" mass="31440">MSNSNGTLVAIMTIKISQDLTDKLYIYEMDDPRDLAILFASKHDLPGRCLLKLIDNITQFKSITKQNKAKLKTSNHVLSSNDSNSNNKHNRFQTQPSFDSNDDNPTEEKYSHNIHRSIGLHKFQENPNKITSNKKNSNHQIKYYDQMNYSNSQDRKMFKEYQNNNQNQLNKILNEQLSITQKTDQKYVWRTILRKLFSILDQEQKGYLVTEQVDLSQLSYELLQIVTPVLLIMEEKGGIFTFEMFSQEITTYCVKWNLIDFLHNLLVN</sequence>
<keyword evidence="3" id="KW-1185">Reference proteome</keyword>
<dbReference type="PANTHER" id="PTHR35381">
    <property type="entry name" value="EF-HAND DOMAIN-CONTAINING PROTEIN"/>
    <property type="match status" value="1"/>
</dbReference>
<gene>
    <name evidence="2" type="ORF">PSON_ATCC_30995.1.T0930196</name>
</gene>
<evidence type="ECO:0000313" key="3">
    <source>
        <dbReference type="Proteomes" id="UP000692954"/>
    </source>
</evidence>
<feature type="region of interest" description="Disordered" evidence="1">
    <location>
        <begin position="66"/>
        <end position="110"/>
    </location>
</feature>